<dbReference type="CDD" id="cd02932">
    <property type="entry name" value="OYE_YqiM_FMN"/>
    <property type="match status" value="1"/>
</dbReference>
<dbReference type="RefSeq" id="WP_166397771.1">
    <property type="nucleotide sequence ID" value="NZ_CP045121.1"/>
</dbReference>
<sequence>MRIVCVGGGPAGLYFAISMKLRDPSHDVTVLERNAAGVTFGWGVVFSDQTLGNLRENDPESADGILENFAHWDDIEVHVSGKGSVRSSGHGFAGIGRKRLLDILAARAAELGVDVRFEQEIGDLGAFRDADLIVASDGVNSRVRGLYEEKFGTDVDVRRNKFIWLGTKKLFDAFTFAFEETGAGWVWIHGYRFDRETSTCIVECSQETWEGLGFDRLGPDESVALCEEIFEPYLDGNPLINNARHLGRAPWLNFRRINNERWFHDNIVLMGDAAHTAHFSIGSGTKLALEDAISLARKLHEHDGKGDALAAYEDERRLEVLKLQSAARNSTEWFENVPRYIKQEPLQFAYSLLTRSQRVSHENLRLRDEEWLGGMERWFASRAAGEPAEEPVPPMFAPFKLREMALSNRVVVSPMAMYSAEDGTPGDFHLVHWGARAQGGAGLLFTEMTCVTPEGRITPGCCGMYKPEHEAAFGRIVDFVHRHTHAKFALQLGHSGGKGSTKLAWEGMDEPLHENTWETLGPSPVPWTEDHRPPREVTREDMDEIVAAFVRATEMGERAGFDMLELHCAHGYLLSAFITPLLNRRTDEYGGSRENRLRFPLEVFRAMREVWPEEKPMSVRISAMDWVEGGITDDDAVEVARAFSEAGADLIDVSAGQTSPDAKPVYGRMFQTPFSDRIRNELDINTMAVGNIFEADHVNSIIAAGRADLCALGRPHLHDPYWTLRRAAELGYDGAEWPKQYLSGKAQLERLIERADQMAQLI</sequence>
<evidence type="ECO:0000259" key="3">
    <source>
        <dbReference type="Pfam" id="PF01494"/>
    </source>
</evidence>
<proteinExistence type="predicted"/>
<dbReference type="GO" id="GO:0050661">
    <property type="term" value="F:NADP binding"/>
    <property type="evidence" value="ECO:0007669"/>
    <property type="project" value="InterPro"/>
</dbReference>
<dbReference type="InterPro" id="IPR001155">
    <property type="entry name" value="OxRdtase_FMN_N"/>
</dbReference>
<dbReference type="GO" id="GO:0003959">
    <property type="term" value="F:NADPH dehydrogenase activity"/>
    <property type="evidence" value="ECO:0007669"/>
    <property type="project" value="InterPro"/>
</dbReference>
<dbReference type="NCBIfam" id="NF006101">
    <property type="entry name" value="PRK08255.1"/>
    <property type="match status" value="1"/>
</dbReference>
<dbReference type="SUPFAM" id="SSF51905">
    <property type="entry name" value="FAD/NAD(P)-binding domain"/>
    <property type="match status" value="1"/>
</dbReference>
<dbReference type="Gene3D" id="3.30.9.20">
    <property type="match status" value="1"/>
</dbReference>
<name>A0A6G8Q0X7_9ACTN</name>
<dbReference type="KEGG" id="rmar:GBA65_17970"/>
<gene>
    <name evidence="4" type="ORF">GBA65_17970</name>
</gene>
<reference evidence="4 5" key="1">
    <citation type="submission" date="2019-10" db="EMBL/GenBank/DDBJ databases">
        <title>Rubrobacter sp nov SCSIO 52915 isolated from a deep-sea sediment in the South China Sea.</title>
        <authorList>
            <person name="Chen R.W."/>
        </authorList>
    </citation>
    <scope>NUCLEOTIDE SEQUENCE [LARGE SCALE GENOMIC DNA]</scope>
    <source>
        <strain evidence="4 5">SCSIO 52915</strain>
    </source>
</reference>
<organism evidence="4 5">
    <name type="scientific">Rubrobacter marinus</name>
    <dbReference type="NCBI Taxonomy" id="2653852"/>
    <lineage>
        <taxon>Bacteria</taxon>
        <taxon>Bacillati</taxon>
        <taxon>Actinomycetota</taxon>
        <taxon>Rubrobacteria</taxon>
        <taxon>Rubrobacterales</taxon>
        <taxon>Rubrobacteraceae</taxon>
        <taxon>Rubrobacter</taxon>
    </lineage>
</organism>
<dbReference type="AlphaFoldDB" id="A0A6G8Q0X7"/>
<feature type="domain" description="NADH:flavin oxidoreductase/NADH oxidase N-terminal" evidence="2">
    <location>
        <begin position="395"/>
        <end position="726"/>
    </location>
</feature>
<feature type="domain" description="FAD-binding" evidence="3">
    <location>
        <begin position="3"/>
        <end position="319"/>
    </location>
</feature>
<protein>
    <submittedName>
        <fullName evidence="4">Bifunctional salicylyl-CoA 5-hydroxylase/oxidoreductase</fullName>
    </submittedName>
</protein>
<dbReference type="EMBL" id="CP045121">
    <property type="protein sequence ID" value="QIN80095.1"/>
    <property type="molecule type" value="Genomic_DNA"/>
</dbReference>
<dbReference type="Pfam" id="PF00724">
    <property type="entry name" value="Oxidored_FMN"/>
    <property type="match status" value="1"/>
</dbReference>
<dbReference type="Proteomes" id="UP000502706">
    <property type="component" value="Chromosome"/>
</dbReference>
<accession>A0A6G8Q0X7</accession>
<evidence type="ECO:0000313" key="4">
    <source>
        <dbReference type="EMBL" id="QIN80095.1"/>
    </source>
</evidence>
<keyword evidence="5" id="KW-1185">Reference proteome</keyword>
<dbReference type="PRINTS" id="PR00420">
    <property type="entry name" value="RNGMNOXGNASE"/>
</dbReference>
<dbReference type="SUPFAM" id="SSF51395">
    <property type="entry name" value="FMN-linked oxidoreductases"/>
    <property type="match status" value="1"/>
</dbReference>
<dbReference type="InterPro" id="IPR044152">
    <property type="entry name" value="YqjM-like"/>
</dbReference>
<dbReference type="InterPro" id="IPR002938">
    <property type="entry name" value="FAD-bd"/>
</dbReference>
<evidence type="ECO:0000256" key="1">
    <source>
        <dbReference type="SAM" id="MobiDB-lite"/>
    </source>
</evidence>
<dbReference type="Gene3D" id="3.50.50.60">
    <property type="entry name" value="FAD/NAD(P)-binding domain"/>
    <property type="match status" value="1"/>
</dbReference>
<evidence type="ECO:0000313" key="5">
    <source>
        <dbReference type="Proteomes" id="UP000502706"/>
    </source>
</evidence>
<dbReference type="PANTHER" id="PTHR43303:SF3">
    <property type="entry name" value="BLR3436 PROTEIN"/>
    <property type="match status" value="1"/>
</dbReference>
<dbReference type="GO" id="GO:0071949">
    <property type="term" value="F:FAD binding"/>
    <property type="evidence" value="ECO:0007669"/>
    <property type="project" value="InterPro"/>
</dbReference>
<dbReference type="GO" id="GO:0010181">
    <property type="term" value="F:FMN binding"/>
    <property type="evidence" value="ECO:0007669"/>
    <property type="project" value="InterPro"/>
</dbReference>
<feature type="region of interest" description="Disordered" evidence="1">
    <location>
        <begin position="517"/>
        <end position="536"/>
    </location>
</feature>
<evidence type="ECO:0000259" key="2">
    <source>
        <dbReference type="Pfam" id="PF00724"/>
    </source>
</evidence>
<dbReference type="InterPro" id="IPR013785">
    <property type="entry name" value="Aldolase_TIM"/>
</dbReference>
<dbReference type="PANTHER" id="PTHR43303">
    <property type="entry name" value="NADPH DEHYDROGENASE C23G7.10C-RELATED"/>
    <property type="match status" value="1"/>
</dbReference>
<dbReference type="Pfam" id="PF01494">
    <property type="entry name" value="FAD_binding_3"/>
    <property type="match status" value="1"/>
</dbReference>
<dbReference type="Gene3D" id="3.20.20.70">
    <property type="entry name" value="Aldolase class I"/>
    <property type="match status" value="1"/>
</dbReference>
<dbReference type="InterPro" id="IPR036188">
    <property type="entry name" value="FAD/NAD-bd_sf"/>
</dbReference>